<organism evidence="2 3">
    <name type="scientific">Vigna unguiculata</name>
    <name type="common">Cowpea</name>
    <dbReference type="NCBI Taxonomy" id="3917"/>
    <lineage>
        <taxon>Eukaryota</taxon>
        <taxon>Viridiplantae</taxon>
        <taxon>Streptophyta</taxon>
        <taxon>Embryophyta</taxon>
        <taxon>Tracheophyta</taxon>
        <taxon>Spermatophyta</taxon>
        <taxon>Magnoliopsida</taxon>
        <taxon>eudicotyledons</taxon>
        <taxon>Gunneridae</taxon>
        <taxon>Pentapetalae</taxon>
        <taxon>rosids</taxon>
        <taxon>fabids</taxon>
        <taxon>Fabales</taxon>
        <taxon>Fabaceae</taxon>
        <taxon>Papilionoideae</taxon>
        <taxon>50 kb inversion clade</taxon>
        <taxon>NPAAA clade</taxon>
        <taxon>indigoferoid/millettioid clade</taxon>
        <taxon>Phaseoleae</taxon>
        <taxon>Vigna</taxon>
    </lineage>
</organism>
<proteinExistence type="predicted"/>
<evidence type="ECO:0000313" key="2">
    <source>
        <dbReference type="EMBL" id="QCE10968.1"/>
    </source>
</evidence>
<keyword evidence="1" id="KW-0472">Membrane</keyword>
<gene>
    <name evidence="2" type="ORF">DEO72_LG10g2201</name>
</gene>
<keyword evidence="1" id="KW-0812">Transmembrane</keyword>
<dbReference type="Proteomes" id="UP000501690">
    <property type="component" value="Linkage Group LG10"/>
</dbReference>
<feature type="transmembrane region" description="Helical" evidence="1">
    <location>
        <begin position="20"/>
        <end position="37"/>
    </location>
</feature>
<name>A0A4D6NCD1_VIGUN</name>
<evidence type="ECO:0000313" key="3">
    <source>
        <dbReference type="Proteomes" id="UP000501690"/>
    </source>
</evidence>
<dbReference type="EMBL" id="CP039354">
    <property type="protein sequence ID" value="QCE10968.1"/>
    <property type="molecule type" value="Genomic_DNA"/>
</dbReference>
<keyword evidence="1" id="KW-1133">Transmembrane helix</keyword>
<sequence length="82" mass="9209">MLDQLKRKVARGDHMGCSSLLVTVSTPILVFVVRALVARVETCLRLGFMFESVLARDGKSELYKGFPISDEYKVALRDWGFA</sequence>
<protein>
    <submittedName>
        <fullName evidence="2">Uncharacterized protein</fullName>
    </submittedName>
</protein>
<keyword evidence="3" id="KW-1185">Reference proteome</keyword>
<reference evidence="2 3" key="1">
    <citation type="submission" date="2019-04" db="EMBL/GenBank/DDBJ databases">
        <title>An improved genome assembly and genetic linkage map for asparagus bean, Vigna unguiculata ssp. sesquipedialis.</title>
        <authorList>
            <person name="Xia Q."/>
            <person name="Zhang R."/>
            <person name="Dong Y."/>
        </authorList>
    </citation>
    <scope>NUCLEOTIDE SEQUENCE [LARGE SCALE GENOMIC DNA]</scope>
    <source>
        <tissue evidence="2">Leaf</tissue>
    </source>
</reference>
<dbReference type="AlphaFoldDB" id="A0A4D6NCD1"/>
<accession>A0A4D6NCD1</accession>
<evidence type="ECO:0000256" key="1">
    <source>
        <dbReference type="SAM" id="Phobius"/>
    </source>
</evidence>